<gene>
    <name evidence="2" type="ORF">F383_36504</name>
</gene>
<keyword evidence="1" id="KW-0472">Membrane</keyword>
<proteinExistence type="predicted"/>
<keyword evidence="1" id="KW-0812">Transmembrane</keyword>
<keyword evidence="3" id="KW-1185">Reference proteome</keyword>
<dbReference type="Proteomes" id="UP000032142">
    <property type="component" value="Unassembled WGS sequence"/>
</dbReference>
<evidence type="ECO:0000313" key="2">
    <source>
        <dbReference type="EMBL" id="KHG09210.1"/>
    </source>
</evidence>
<protein>
    <submittedName>
        <fullName evidence="2">Uncharacterized protein</fullName>
    </submittedName>
</protein>
<dbReference type="EMBL" id="JRRC01533724">
    <property type="protein sequence ID" value="KHG09210.1"/>
    <property type="molecule type" value="Genomic_DNA"/>
</dbReference>
<evidence type="ECO:0000256" key="1">
    <source>
        <dbReference type="SAM" id="Phobius"/>
    </source>
</evidence>
<organism evidence="2 3">
    <name type="scientific">Gossypium arboreum</name>
    <name type="common">Tree cotton</name>
    <name type="synonym">Gossypium nanking</name>
    <dbReference type="NCBI Taxonomy" id="29729"/>
    <lineage>
        <taxon>Eukaryota</taxon>
        <taxon>Viridiplantae</taxon>
        <taxon>Streptophyta</taxon>
        <taxon>Embryophyta</taxon>
        <taxon>Tracheophyta</taxon>
        <taxon>Spermatophyta</taxon>
        <taxon>Magnoliopsida</taxon>
        <taxon>eudicotyledons</taxon>
        <taxon>Gunneridae</taxon>
        <taxon>Pentapetalae</taxon>
        <taxon>rosids</taxon>
        <taxon>malvids</taxon>
        <taxon>Malvales</taxon>
        <taxon>Malvaceae</taxon>
        <taxon>Malvoideae</taxon>
        <taxon>Gossypium</taxon>
    </lineage>
</organism>
<name>A0A0B0N8U4_GOSAR</name>
<comment type="caution">
    <text evidence="2">The sequence shown here is derived from an EMBL/GenBank/DDBJ whole genome shotgun (WGS) entry which is preliminary data.</text>
</comment>
<reference evidence="3" key="1">
    <citation type="submission" date="2014-09" db="EMBL/GenBank/DDBJ databases">
        <authorList>
            <person name="Mudge J."/>
            <person name="Ramaraj T."/>
            <person name="Lindquist I.E."/>
            <person name="Bharti A.K."/>
            <person name="Sundararajan A."/>
            <person name="Cameron C.T."/>
            <person name="Woodward J.E."/>
            <person name="May G.D."/>
            <person name="Brubaker C."/>
            <person name="Broadhvest J."/>
            <person name="Wilkins T.A."/>
        </authorList>
    </citation>
    <scope>NUCLEOTIDE SEQUENCE</scope>
    <source>
        <strain evidence="3">cv. AKA8401</strain>
    </source>
</reference>
<keyword evidence="1" id="KW-1133">Transmembrane helix</keyword>
<dbReference type="AlphaFoldDB" id="A0A0B0N8U4"/>
<accession>A0A0B0N8U4</accession>
<feature type="transmembrane region" description="Helical" evidence="1">
    <location>
        <begin position="21"/>
        <end position="41"/>
    </location>
</feature>
<sequence>MYRTTPCWLNMLRCIYVRPCENGSLIVVCMYIFGVMMWLWLGNGNVGHMISHWHG</sequence>
<evidence type="ECO:0000313" key="3">
    <source>
        <dbReference type="Proteomes" id="UP000032142"/>
    </source>
</evidence>